<accession>A0ACC0IDJ8</accession>
<comment type="caution">
    <text evidence="1">The sequence shown here is derived from an EMBL/GenBank/DDBJ whole genome shotgun (WGS) entry which is preliminary data.</text>
</comment>
<reference evidence="1 2" key="1">
    <citation type="journal article" date="2022" name="Plant J.">
        <title>Chromosome-level genome of Camellia lanceoleosa provides a valuable resource for understanding genome evolution and self-incompatibility.</title>
        <authorList>
            <person name="Gong W."/>
            <person name="Xiao S."/>
            <person name="Wang L."/>
            <person name="Liao Z."/>
            <person name="Chang Y."/>
            <person name="Mo W."/>
            <person name="Hu G."/>
            <person name="Li W."/>
            <person name="Zhao G."/>
            <person name="Zhu H."/>
            <person name="Hu X."/>
            <person name="Ji K."/>
            <person name="Xiang X."/>
            <person name="Song Q."/>
            <person name="Yuan D."/>
            <person name="Jin S."/>
            <person name="Zhang L."/>
        </authorList>
    </citation>
    <scope>NUCLEOTIDE SEQUENCE [LARGE SCALE GENOMIC DNA]</scope>
    <source>
        <strain evidence="1">SQ_2022a</strain>
    </source>
</reference>
<dbReference type="Proteomes" id="UP001060215">
    <property type="component" value="Chromosome 6"/>
</dbReference>
<gene>
    <name evidence="1" type="ORF">LOK49_LG03G02524</name>
</gene>
<sequence length="74" mass="8057">MSPEIVLQPIKEISGIVKLSGLKSLSNRILLLAALSEGTTVLDNLLNSDDVHYMLGALRTLGLHVEEDSENKRS</sequence>
<name>A0ACC0IDJ8_9ERIC</name>
<protein>
    <submittedName>
        <fullName evidence="1">Uncharacterized protein</fullName>
    </submittedName>
</protein>
<evidence type="ECO:0000313" key="1">
    <source>
        <dbReference type="EMBL" id="KAI8021786.1"/>
    </source>
</evidence>
<proteinExistence type="predicted"/>
<keyword evidence="2" id="KW-1185">Reference proteome</keyword>
<organism evidence="1 2">
    <name type="scientific">Camellia lanceoleosa</name>
    <dbReference type="NCBI Taxonomy" id="1840588"/>
    <lineage>
        <taxon>Eukaryota</taxon>
        <taxon>Viridiplantae</taxon>
        <taxon>Streptophyta</taxon>
        <taxon>Embryophyta</taxon>
        <taxon>Tracheophyta</taxon>
        <taxon>Spermatophyta</taxon>
        <taxon>Magnoliopsida</taxon>
        <taxon>eudicotyledons</taxon>
        <taxon>Gunneridae</taxon>
        <taxon>Pentapetalae</taxon>
        <taxon>asterids</taxon>
        <taxon>Ericales</taxon>
        <taxon>Theaceae</taxon>
        <taxon>Camellia</taxon>
    </lineage>
</organism>
<evidence type="ECO:0000313" key="2">
    <source>
        <dbReference type="Proteomes" id="UP001060215"/>
    </source>
</evidence>
<dbReference type="EMBL" id="CM045763">
    <property type="protein sequence ID" value="KAI8021786.1"/>
    <property type="molecule type" value="Genomic_DNA"/>
</dbReference>